<dbReference type="InterPro" id="IPR050640">
    <property type="entry name" value="Bact_2-comp_sensor_kinase"/>
</dbReference>
<dbReference type="InterPro" id="IPR036890">
    <property type="entry name" value="HATPase_C_sf"/>
</dbReference>
<keyword evidence="1" id="KW-0472">Membrane</keyword>
<dbReference type="STRING" id="739143.SAMN05216297_12019"/>
<keyword evidence="3" id="KW-0418">Kinase</keyword>
<dbReference type="Gene3D" id="3.30.565.10">
    <property type="entry name" value="Histidine kinase-like ATPase, C-terminal domain"/>
    <property type="match status" value="1"/>
</dbReference>
<feature type="transmembrane region" description="Helical" evidence="1">
    <location>
        <begin position="110"/>
        <end position="131"/>
    </location>
</feature>
<organism evidence="3 4">
    <name type="scientific">Flavobacterium phragmitis</name>
    <dbReference type="NCBI Taxonomy" id="739143"/>
    <lineage>
        <taxon>Bacteria</taxon>
        <taxon>Pseudomonadati</taxon>
        <taxon>Bacteroidota</taxon>
        <taxon>Flavobacteriia</taxon>
        <taxon>Flavobacteriales</taxon>
        <taxon>Flavobacteriaceae</taxon>
        <taxon>Flavobacterium</taxon>
    </lineage>
</organism>
<dbReference type="EMBL" id="FOMH01000020">
    <property type="protein sequence ID" value="SFE08242.1"/>
    <property type="molecule type" value="Genomic_DNA"/>
</dbReference>
<dbReference type="SUPFAM" id="SSF55874">
    <property type="entry name" value="ATPase domain of HSP90 chaperone/DNA topoisomerase II/histidine kinase"/>
    <property type="match status" value="1"/>
</dbReference>
<keyword evidence="3" id="KW-0808">Transferase</keyword>
<dbReference type="AlphaFoldDB" id="A0A1I1XLR1"/>
<dbReference type="GO" id="GO:0000155">
    <property type="term" value="F:phosphorelay sensor kinase activity"/>
    <property type="evidence" value="ECO:0007669"/>
    <property type="project" value="InterPro"/>
</dbReference>
<dbReference type="Proteomes" id="UP000199672">
    <property type="component" value="Unassembled WGS sequence"/>
</dbReference>
<dbReference type="OrthoDB" id="9792992at2"/>
<accession>A0A1I1XLR1</accession>
<dbReference type="PANTHER" id="PTHR34220:SF7">
    <property type="entry name" value="SENSOR HISTIDINE KINASE YPDA"/>
    <property type="match status" value="1"/>
</dbReference>
<dbReference type="Pfam" id="PF06580">
    <property type="entry name" value="His_kinase"/>
    <property type="match status" value="1"/>
</dbReference>
<keyword evidence="1" id="KW-1133">Transmembrane helix</keyword>
<evidence type="ECO:0000313" key="3">
    <source>
        <dbReference type="EMBL" id="SFE08242.1"/>
    </source>
</evidence>
<sequence>MSKSKKIATEWIYPAVWGIMMYNVLRAVTDLTHHGIFWEGEIKLHITALLLSVLVCYLFNYGWKQRLLKAGEGTRIGKDYAFVVLELIVWLNLLLKAGQELGVLFMGSGWIDYMLINVIYVPLLLIFYTLIRGYLAEQKANEKHLALEKLKTDKKEAELEFLKSQYHPHFLFNALNTIYFQVDENNAEAKKSIEYLSELLRYQLYDVNQEVAFYQEINYLRSYIAFQQLRKTDKLKVNIDIDNRLKEQRIAPLLLQPLLENAFKYVSGGYEITLVLKLKEDQVYFELTNSVSDVLVSSNVQDSGIGLSNLKRRLELLYPEKHQMTVNNGDNFFKVILTLPVKE</sequence>
<name>A0A1I1XLR1_9FLAO</name>
<protein>
    <submittedName>
        <fullName evidence="3">Histidine kinase</fullName>
    </submittedName>
</protein>
<dbReference type="PANTHER" id="PTHR34220">
    <property type="entry name" value="SENSOR HISTIDINE KINASE YPDA"/>
    <property type="match status" value="1"/>
</dbReference>
<feature type="domain" description="Signal transduction histidine kinase internal region" evidence="2">
    <location>
        <begin position="157"/>
        <end position="235"/>
    </location>
</feature>
<dbReference type="RefSeq" id="WP_091499085.1">
    <property type="nucleotide sequence ID" value="NZ_FOMH01000020.1"/>
</dbReference>
<dbReference type="GO" id="GO:0016020">
    <property type="term" value="C:membrane"/>
    <property type="evidence" value="ECO:0007669"/>
    <property type="project" value="InterPro"/>
</dbReference>
<evidence type="ECO:0000313" key="4">
    <source>
        <dbReference type="Proteomes" id="UP000199672"/>
    </source>
</evidence>
<evidence type="ECO:0000256" key="1">
    <source>
        <dbReference type="SAM" id="Phobius"/>
    </source>
</evidence>
<evidence type="ECO:0000259" key="2">
    <source>
        <dbReference type="Pfam" id="PF06580"/>
    </source>
</evidence>
<feature type="transmembrane region" description="Helical" evidence="1">
    <location>
        <begin position="80"/>
        <end position="98"/>
    </location>
</feature>
<reference evidence="4" key="1">
    <citation type="submission" date="2016-10" db="EMBL/GenBank/DDBJ databases">
        <authorList>
            <person name="Varghese N."/>
            <person name="Submissions S."/>
        </authorList>
    </citation>
    <scope>NUCLEOTIDE SEQUENCE [LARGE SCALE GENOMIC DNA]</scope>
    <source>
        <strain evidence="4">CGMCC 1.10370</strain>
    </source>
</reference>
<feature type="transmembrane region" description="Helical" evidence="1">
    <location>
        <begin position="12"/>
        <end position="36"/>
    </location>
</feature>
<gene>
    <name evidence="3" type="ORF">SAMN05216297_12019</name>
</gene>
<keyword evidence="1" id="KW-0812">Transmembrane</keyword>
<feature type="transmembrane region" description="Helical" evidence="1">
    <location>
        <begin position="42"/>
        <end position="59"/>
    </location>
</feature>
<dbReference type="InterPro" id="IPR010559">
    <property type="entry name" value="Sig_transdc_His_kin_internal"/>
</dbReference>
<keyword evidence="4" id="KW-1185">Reference proteome</keyword>
<proteinExistence type="predicted"/>